<evidence type="ECO:0000259" key="8">
    <source>
        <dbReference type="PROSITE" id="PS50853"/>
    </source>
</evidence>
<feature type="signal peptide" evidence="7">
    <location>
        <begin position="1"/>
        <end position="24"/>
    </location>
</feature>
<dbReference type="CDD" id="cd00063">
    <property type="entry name" value="FN3"/>
    <property type="match status" value="2"/>
</dbReference>
<evidence type="ECO:0000256" key="2">
    <source>
        <dbReference type="ARBA" id="ARBA00022801"/>
    </source>
</evidence>
<dbReference type="SMART" id="SM00060">
    <property type="entry name" value="FN3"/>
    <property type="match status" value="2"/>
</dbReference>
<dbReference type="Pfam" id="PF03067">
    <property type="entry name" value="LPMO_10"/>
    <property type="match status" value="1"/>
</dbReference>
<dbReference type="Gene3D" id="2.70.50.50">
    <property type="entry name" value="chitin-binding protein cbp21"/>
    <property type="match status" value="1"/>
</dbReference>
<dbReference type="PATRIC" id="fig|1158609.3.peg.150"/>
<evidence type="ECO:0000256" key="5">
    <source>
        <dbReference type="ARBA" id="ARBA00023326"/>
    </source>
</evidence>
<dbReference type="SMART" id="SM00495">
    <property type="entry name" value="ChtBD3"/>
    <property type="match status" value="2"/>
</dbReference>
<dbReference type="SUPFAM" id="SSF81296">
    <property type="entry name" value="E set domains"/>
    <property type="match status" value="1"/>
</dbReference>
<evidence type="ECO:0000256" key="3">
    <source>
        <dbReference type="ARBA" id="ARBA00023277"/>
    </source>
</evidence>
<protein>
    <recommendedName>
        <fullName evidence="8">Fibronectin type-III domain-containing protein</fullName>
    </recommendedName>
</protein>
<dbReference type="Proteomes" id="UP000013781">
    <property type="component" value="Unassembled WGS sequence"/>
</dbReference>
<proteinExistence type="predicted"/>
<dbReference type="InterPro" id="IPR013783">
    <property type="entry name" value="Ig-like_fold"/>
</dbReference>
<feature type="domain" description="Fibronectin type-III" evidence="8">
    <location>
        <begin position="223"/>
        <end position="305"/>
    </location>
</feature>
<keyword evidence="4" id="KW-0326">Glycosidase</keyword>
<dbReference type="GO" id="GO:0030246">
    <property type="term" value="F:carbohydrate binding"/>
    <property type="evidence" value="ECO:0007669"/>
    <property type="project" value="InterPro"/>
</dbReference>
<dbReference type="OrthoDB" id="9775889at2"/>
<accession>R2RGP0</accession>
<dbReference type="SUPFAM" id="SSF49265">
    <property type="entry name" value="Fibronectin type III"/>
    <property type="match status" value="1"/>
</dbReference>
<dbReference type="PANTHER" id="PTHR34823">
    <property type="entry name" value="GLCNAC-BINDING PROTEIN A"/>
    <property type="match status" value="1"/>
</dbReference>
<dbReference type="Proteomes" id="UP000014157">
    <property type="component" value="Unassembled WGS sequence"/>
</dbReference>
<dbReference type="PROSITE" id="PS50853">
    <property type="entry name" value="FN3"/>
    <property type="match status" value="2"/>
</dbReference>
<dbReference type="InterPro" id="IPR014756">
    <property type="entry name" value="Ig_E-set"/>
</dbReference>
<keyword evidence="2" id="KW-0378">Hydrolase</keyword>
<keyword evidence="3" id="KW-0119">Carbohydrate metabolism</keyword>
<name>R2RGP0_9ENTE</name>
<dbReference type="GO" id="GO:0004553">
    <property type="term" value="F:hydrolase activity, hydrolyzing O-glycosyl compounds"/>
    <property type="evidence" value="ECO:0007669"/>
    <property type="project" value="InterPro"/>
</dbReference>
<dbReference type="GO" id="GO:0005576">
    <property type="term" value="C:extracellular region"/>
    <property type="evidence" value="ECO:0007669"/>
    <property type="project" value="InterPro"/>
</dbReference>
<dbReference type="CDD" id="cd12215">
    <property type="entry name" value="ChiC_BD"/>
    <property type="match status" value="2"/>
</dbReference>
<dbReference type="STRING" id="155617.RV09_GL000899"/>
<dbReference type="FunFam" id="2.60.40.10:FF:001114">
    <property type="entry name" value="Chitinase A1"/>
    <property type="match status" value="1"/>
</dbReference>
<evidence type="ECO:0000256" key="4">
    <source>
        <dbReference type="ARBA" id="ARBA00023295"/>
    </source>
</evidence>
<dbReference type="Pfam" id="PF02839">
    <property type="entry name" value="CBM_5_12"/>
    <property type="match status" value="2"/>
</dbReference>
<dbReference type="InterPro" id="IPR004302">
    <property type="entry name" value="Cellulose/chitin-bd_N"/>
</dbReference>
<feature type="domain" description="Fibronectin type-III" evidence="8">
    <location>
        <begin position="315"/>
        <end position="400"/>
    </location>
</feature>
<dbReference type="InterPro" id="IPR036573">
    <property type="entry name" value="CBM_sf_5/12"/>
</dbReference>
<evidence type="ECO:0000256" key="6">
    <source>
        <dbReference type="SAM" id="MobiDB-lite"/>
    </source>
</evidence>
<dbReference type="CDD" id="cd21177">
    <property type="entry name" value="LPMO_AA10"/>
    <property type="match status" value="1"/>
</dbReference>
<dbReference type="EMBL" id="AJAS01000002">
    <property type="protein sequence ID" value="EOI06821.1"/>
    <property type="molecule type" value="Genomic_DNA"/>
</dbReference>
<feature type="region of interest" description="Disordered" evidence="6">
    <location>
        <begin position="301"/>
        <end position="321"/>
    </location>
</feature>
<dbReference type="InterPro" id="IPR051024">
    <property type="entry name" value="GlcNAc_Chitin_IntDeg"/>
</dbReference>
<dbReference type="Gene3D" id="2.60.40.10">
    <property type="entry name" value="Immunoglobulins"/>
    <property type="match status" value="2"/>
</dbReference>
<dbReference type="GO" id="GO:0000272">
    <property type="term" value="P:polysaccharide catabolic process"/>
    <property type="evidence" value="ECO:0007669"/>
    <property type="project" value="UniProtKB-KW"/>
</dbReference>
<dbReference type="Pfam" id="PF00041">
    <property type="entry name" value="fn3"/>
    <property type="match status" value="1"/>
</dbReference>
<evidence type="ECO:0000313" key="9">
    <source>
        <dbReference type="EMBL" id="EOI06821.1"/>
    </source>
</evidence>
<evidence type="ECO:0000313" key="11">
    <source>
        <dbReference type="Proteomes" id="UP000013781"/>
    </source>
</evidence>
<evidence type="ECO:0000256" key="7">
    <source>
        <dbReference type="SAM" id="SignalP"/>
    </source>
</evidence>
<keyword evidence="1 7" id="KW-0732">Signal</keyword>
<sequence>MKKKIVGLALVSAISLGGAALLNAEEGNAHGYVEKPAARGYQGSLDKNTLGWTAAMEKYGIVITNPQSLEFDKGFPQAGPADGRIASAQGGKGQISDFVMDSTGANRWTKQEISTGSNTFTWHYTAPHSTTKWHYYMTKVGWNPEKPLTRADFDFLGEVKHDGSAASNNKSHQIVVPENRSGYHVILAVWDVADTSNAFYNVIDVNVNGSGEITPPIEVAPEKPANVKTSEVTMSSLKLTWDTVANAKEYNVYRNGKKVATIGGTQFNDASLAENTTYSYQVEAVGTNGKVSEKSTEVNVTTQSSAVEDNQKPTVPTNVHSMGTTESSVALMWTKSTHFLGVKNYEVYRDGKKIETTEKTSFTDTGLKANTTYDYTVKAVSLGGNVSEASAVFSVKTKEASNGHSTWEADKVYTAGNKVLFDDLEYEAKWWTKGDRPDKSDAWKLLSDKVMNWEASKAYSGGDTIIFQGKTYKAKWWTQGNQPGTAPVWEAISDVTDSRLSE</sequence>
<dbReference type="EMBL" id="ASWB01000004">
    <property type="protein sequence ID" value="EOT65164.1"/>
    <property type="molecule type" value="Genomic_DNA"/>
</dbReference>
<dbReference type="InterPro" id="IPR003961">
    <property type="entry name" value="FN3_dom"/>
</dbReference>
<dbReference type="PANTHER" id="PTHR34823:SF1">
    <property type="entry name" value="CHITIN-BINDING TYPE-4 DOMAIN-CONTAINING PROTEIN"/>
    <property type="match status" value="1"/>
</dbReference>
<dbReference type="SUPFAM" id="SSF51055">
    <property type="entry name" value="Carbohydrate binding domain"/>
    <property type="match status" value="2"/>
</dbReference>
<keyword evidence="5" id="KW-0624">Polysaccharide degradation</keyword>
<dbReference type="InterPro" id="IPR003610">
    <property type="entry name" value="CBM5/12"/>
</dbReference>
<dbReference type="eggNOG" id="COG3979">
    <property type="taxonomic scope" value="Bacteria"/>
</dbReference>
<dbReference type="AlphaFoldDB" id="R2RGP0"/>
<evidence type="ECO:0000256" key="1">
    <source>
        <dbReference type="ARBA" id="ARBA00022729"/>
    </source>
</evidence>
<dbReference type="Gene3D" id="2.10.10.20">
    <property type="entry name" value="Carbohydrate-binding module superfamily 5/12"/>
    <property type="match status" value="2"/>
</dbReference>
<keyword evidence="12" id="KW-1185">Reference proteome</keyword>
<dbReference type="HOGENOM" id="CLU_047929_0_0_9"/>
<comment type="caution">
    <text evidence="9">The sequence shown here is derived from an EMBL/GenBank/DDBJ whole genome shotgun (WGS) entry which is preliminary data.</text>
</comment>
<gene>
    <name evidence="10" type="ORF">I586_02898</name>
    <name evidence="9" type="ORF">UAY_00163</name>
</gene>
<dbReference type="eggNOG" id="COG3397">
    <property type="taxonomic scope" value="Bacteria"/>
</dbReference>
<evidence type="ECO:0000313" key="10">
    <source>
        <dbReference type="EMBL" id="EOT65164.1"/>
    </source>
</evidence>
<evidence type="ECO:0000313" key="12">
    <source>
        <dbReference type="Proteomes" id="UP000014157"/>
    </source>
</evidence>
<reference evidence="9 11" key="1">
    <citation type="submission" date="2013-02" db="EMBL/GenBank/DDBJ databases">
        <title>The Genome Sequence of Enterococcus moraviensis BAA-383.</title>
        <authorList>
            <consortium name="The Broad Institute Genome Sequencing Platform"/>
            <consortium name="The Broad Institute Genome Sequencing Center for Infectious Disease"/>
            <person name="Earl A.M."/>
            <person name="Gilmore M.S."/>
            <person name="Lebreton F."/>
            <person name="Walker B."/>
            <person name="Young S.K."/>
            <person name="Zeng Q."/>
            <person name="Gargeya S."/>
            <person name="Fitzgerald M."/>
            <person name="Haas B."/>
            <person name="Abouelleil A."/>
            <person name="Alvarado L."/>
            <person name="Arachchi H.M."/>
            <person name="Berlin A.M."/>
            <person name="Chapman S.B."/>
            <person name="Dewar J."/>
            <person name="Goldberg J."/>
            <person name="Griggs A."/>
            <person name="Gujja S."/>
            <person name="Hansen M."/>
            <person name="Howarth C."/>
            <person name="Imamovic A."/>
            <person name="Larimer J."/>
            <person name="McCowan C."/>
            <person name="Murphy C."/>
            <person name="Neiman D."/>
            <person name="Pearson M."/>
            <person name="Priest M."/>
            <person name="Roberts A."/>
            <person name="Saif S."/>
            <person name="Shea T."/>
            <person name="Sisk P."/>
            <person name="Sykes S."/>
            <person name="Wortman J."/>
            <person name="Nusbaum C."/>
            <person name="Birren B."/>
        </authorList>
    </citation>
    <scope>NUCLEOTIDE SEQUENCE [LARGE SCALE GENOMIC DNA]</scope>
    <source>
        <strain evidence="9 11">ATCC BAA-383</strain>
    </source>
</reference>
<dbReference type="RefSeq" id="WP_010763586.1">
    <property type="nucleotide sequence ID" value="NZ_ASWB01000004.1"/>
</dbReference>
<organism evidence="9 11">
    <name type="scientific">Enterococcus moraviensis ATCC BAA-383</name>
    <dbReference type="NCBI Taxonomy" id="1158609"/>
    <lineage>
        <taxon>Bacteria</taxon>
        <taxon>Bacillati</taxon>
        <taxon>Bacillota</taxon>
        <taxon>Bacilli</taxon>
        <taxon>Lactobacillales</taxon>
        <taxon>Enterococcaceae</taxon>
        <taxon>Enterococcus</taxon>
    </lineage>
</organism>
<dbReference type="InterPro" id="IPR036116">
    <property type="entry name" value="FN3_sf"/>
</dbReference>
<feature type="chain" id="PRO_5038585918" description="Fibronectin type-III domain-containing protein" evidence="7">
    <location>
        <begin position="25"/>
        <end position="502"/>
    </location>
</feature>
<reference evidence="10 12" key="2">
    <citation type="submission" date="2013-03" db="EMBL/GenBank/DDBJ databases">
        <title>The Genome Sequence of Enterococcus moraviensis BAA-383 (PacBio/Illumina hybrid assembly).</title>
        <authorList>
            <consortium name="The Broad Institute Genomics Platform"/>
            <consortium name="The Broad Institute Genome Sequencing Center for Infectious Disease"/>
            <person name="Earl A."/>
            <person name="Russ C."/>
            <person name="Gilmore M."/>
            <person name="Surin D."/>
            <person name="Walker B."/>
            <person name="Young S."/>
            <person name="Zeng Q."/>
            <person name="Gargeya S."/>
            <person name="Fitzgerald M."/>
            <person name="Haas B."/>
            <person name="Abouelleil A."/>
            <person name="Allen A.W."/>
            <person name="Alvarado L."/>
            <person name="Arachchi H.M."/>
            <person name="Berlin A.M."/>
            <person name="Chapman S.B."/>
            <person name="Gainer-Dewar J."/>
            <person name="Goldberg J."/>
            <person name="Griggs A."/>
            <person name="Gujja S."/>
            <person name="Hansen M."/>
            <person name="Howarth C."/>
            <person name="Imamovic A."/>
            <person name="Ireland A."/>
            <person name="Larimer J."/>
            <person name="McCowan C."/>
            <person name="Murphy C."/>
            <person name="Pearson M."/>
            <person name="Poon T.W."/>
            <person name="Priest M."/>
            <person name="Roberts A."/>
            <person name="Saif S."/>
            <person name="Shea T."/>
            <person name="Sisk P."/>
            <person name="Sykes S."/>
            <person name="Wortman J."/>
            <person name="Nusbaum C."/>
            <person name="Birren B."/>
        </authorList>
    </citation>
    <scope>NUCLEOTIDE SEQUENCE [LARGE SCALE GENOMIC DNA]</scope>
    <source>
        <strain evidence="10 12">ATCC BAA-383</strain>
    </source>
</reference>